<keyword evidence="3" id="KW-1185">Reference proteome</keyword>
<reference evidence="2 3" key="1">
    <citation type="journal article" date="2009" name="Science">
        <title>Green evolution and dynamic adaptations revealed by genomes of the marine picoeukaryotes Micromonas.</title>
        <authorList>
            <person name="Worden A.Z."/>
            <person name="Lee J.H."/>
            <person name="Mock T."/>
            <person name="Rouze P."/>
            <person name="Simmons M.P."/>
            <person name="Aerts A.L."/>
            <person name="Allen A.E."/>
            <person name="Cuvelier M.L."/>
            <person name="Derelle E."/>
            <person name="Everett M.V."/>
            <person name="Foulon E."/>
            <person name="Grimwood J."/>
            <person name="Gundlach H."/>
            <person name="Henrissat B."/>
            <person name="Napoli C."/>
            <person name="McDonald S.M."/>
            <person name="Parker M.S."/>
            <person name="Rombauts S."/>
            <person name="Salamov A."/>
            <person name="Von Dassow P."/>
            <person name="Badger J.H."/>
            <person name="Coutinho P.M."/>
            <person name="Demir E."/>
            <person name="Dubchak I."/>
            <person name="Gentemann C."/>
            <person name="Eikrem W."/>
            <person name="Gready J.E."/>
            <person name="John U."/>
            <person name="Lanier W."/>
            <person name="Lindquist E.A."/>
            <person name="Lucas S."/>
            <person name="Mayer K.F."/>
            <person name="Moreau H."/>
            <person name="Not F."/>
            <person name="Otillar R."/>
            <person name="Panaud O."/>
            <person name="Pangilinan J."/>
            <person name="Paulsen I."/>
            <person name="Piegu B."/>
            <person name="Poliakov A."/>
            <person name="Robbens S."/>
            <person name="Schmutz J."/>
            <person name="Toulza E."/>
            <person name="Wyss T."/>
            <person name="Zelensky A."/>
            <person name="Zhou K."/>
            <person name="Armbrust E.V."/>
            <person name="Bhattacharya D."/>
            <person name="Goodenough U.W."/>
            <person name="Van de Peer Y."/>
            <person name="Grigoriev I.V."/>
        </authorList>
    </citation>
    <scope>NUCLEOTIDE SEQUENCE [LARGE SCALE GENOMIC DNA]</scope>
    <source>
        <strain evidence="2 3">CCMP1545</strain>
    </source>
</reference>
<dbReference type="RefSeq" id="XP_003057228.1">
    <property type="nucleotide sequence ID" value="XM_003057182.1"/>
</dbReference>
<sequence>MGDYAWLVVSWYTCDTVKDEMDHDNEVKTYNKEIHGAYYSVRKANRAAREAVRMADEGKRAMEVLDGESDDEVDSDASESEEDDEEVIPEPFEYHENNAMKDTGEPDLHVEVIYLDVLDA</sequence>
<proteinExistence type="predicted"/>
<feature type="region of interest" description="Disordered" evidence="1">
    <location>
        <begin position="59"/>
        <end position="92"/>
    </location>
</feature>
<organism evidence="3">
    <name type="scientific">Micromonas pusilla (strain CCMP1545)</name>
    <name type="common">Picoplanktonic green alga</name>
    <dbReference type="NCBI Taxonomy" id="564608"/>
    <lineage>
        <taxon>Eukaryota</taxon>
        <taxon>Viridiplantae</taxon>
        <taxon>Chlorophyta</taxon>
        <taxon>Mamiellophyceae</taxon>
        <taxon>Mamiellales</taxon>
        <taxon>Mamiellaceae</taxon>
        <taxon>Micromonas</taxon>
    </lineage>
</organism>
<dbReference type="AlphaFoldDB" id="C1MP59"/>
<evidence type="ECO:0000313" key="3">
    <source>
        <dbReference type="Proteomes" id="UP000001876"/>
    </source>
</evidence>
<dbReference type="Proteomes" id="UP000001876">
    <property type="component" value="Unassembled WGS sequence"/>
</dbReference>
<dbReference type="GeneID" id="9682203"/>
<protein>
    <submittedName>
        <fullName evidence="2">Predicted protein</fullName>
    </submittedName>
</protein>
<gene>
    <name evidence="2" type="ORF">MICPUCDRAFT_56156</name>
</gene>
<evidence type="ECO:0000256" key="1">
    <source>
        <dbReference type="SAM" id="MobiDB-lite"/>
    </source>
</evidence>
<feature type="compositionally biased region" description="Acidic residues" evidence="1">
    <location>
        <begin position="65"/>
        <end position="88"/>
    </location>
</feature>
<dbReference type="KEGG" id="mpp:MICPUCDRAFT_56156"/>
<dbReference type="EMBL" id="GG663737">
    <property type="protein sequence ID" value="EEH58873.1"/>
    <property type="molecule type" value="Genomic_DNA"/>
</dbReference>
<evidence type="ECO:0000313" key="2">
    <source>
        <dbReference type="EMBL" id="EEH58873.1"/>
    </source>
</evidence>
<accession>C1MP59</accession>
<name>C1MP59_MICPC</name>